<comment type="caution">
    <text evidence="2">The sequence shown here is derived from an EMBL/GenBank/DDBJ whole genome shotgun (WGS) entry which is preliminary data.</text>
</comment>
<dbReference type="InterPro" id="IPR001633">
    <property type="entry name" value="EAL_dom"/>
</dbReference>
<evidence type="ECO:0000313" key="2">
    <source>
        <dbReference type="EMBL" id="MCJ2378244.1"/>
    </source>
</evidence>
<name>A0A9X1WDC9_9VIBR</name>
<dbReference type="RefSeq" id="WP_244358481.1">
    <property type="nucleotide sequence ID" value="NZ_JAJNNZ010000014.1"/>
</dbReference>
<sequence>MSNLELSFGLIVNAIENCTAAILITDRDAIFHYANERFYQLISLSERRLLPIQKLKINESLTPEIELDPLAAQVVKAIVSLASVLNIDTITDGVSSETQLRILREIGCL</sequence>
<evidence type="ECO:0000259" key="1">
    <source>
        <dbReference type="PROSITE" id="PS50883"/>
    </source>
</evidence>
<dbReference type="Gene3D" id="3.20.20.450">
    <property type="entry name" value="EAL domain"/>
    <property type="match status" value="1"/>
</dbReference>
<dbReference type="AlphaFoldDB" id="A0A9X1WDC9"/>
<dbReference type="Pfam" id="PF00563">
    <property type="entry name" value="EAL"/>
    <property type="match status" value="1"/>
</dbReference>
<dbReference type="SUPFAM" id="SSF141868">
    <property type="entry name" value="EAL domain-like"/>
    <property type="match status" value="1"/>
</dbReference>
<dbReference type="EMBL" id="JAJNNZ010000014">
    <property type="protein sequence ID" value="MCJ2378244.1"/>
    <property type="molecule type" value="Genomic_DNA"/>
</dbReference>
<dbReference type="PANTHER" id="PTHR44757:SF2">
    <property type="entry name" value="BIOFILM ARCHITECTURE MAINTENANCE PROTEIN MBAA"/>
    <property type="match status" value="1"/>
</dbReference>
<dbReference type="InterPro" id="IPR052155">
    <property type="entry name" value="Biofilm_reg_signaling"/>
</dbReference>
<dbReference type="Proteomes" id="UP001139488">
    <property type="component" value="Unassembled WGS sequence"/>
</dbReference>
<dbReference type="PROSITE" id="PS50883">
    <property type="entry name" value="EAL"/>
    <property type="match status" value="1"/>
</dbReference>
<accession>A0A9X1WDC9</accession>
<organism evidence="2 3">
    <name type="scientific">Vibrio gelatinilyticus</name>
    <dbReference type="NCBI Taxonomy" id="2893468"/>
    <lineage>
        <taxon>Bacteria</taxon>
        <taxon>Pseudomonadati</taxon>
        <taxon>Pseudomonadota</taxon>
        <taxon>Gammaproteobacteria</taxon>
        <taxon>Vibrionales</taxon>
        <taxon>Vibrionaceae</taxon>
        <taxon>Vibrio</taxon>
    </lineage>
</organism>
<proteinExistence type="predicted"/>
<feature type="domain" description="EAL" evidence="1">
    <location>
        <begin position="1"/>
        <end position="109"/>
    </location>
</feature>
<evidence type="ECO:0000313" key="3">
    <source>
        <dbReference type="Proteomes" id="UP001139488"/>
    </source>
</evidence>
<dbReference type="PANTHER" id="PTHR44757">
    <property type="entry name" value="DIGUANYLATE CYCLASE DGCP"/>
    <property type="match status" value="1"/>
</dbReference>
<reference evidence="2" key="1">
    <citation type="submission" date="2021-11" db="EMBL/GenBank/DDBJ databases">
        <title>Vibrio ZSDE26 sp. nov. and Vibrio ZSDZ34 sp. nov., isolated from coastal seawater in Qingdao.</title>
        <authorList>
            <person name="Zhang P."/>
        </authorList>
    </citation>
    <scope>NUCLEOTIDE SEQUENCE</scope>
    <source>
        <strain evidence="2">ZSDZ34</strain>
    </source>
</reference>
<protein>
    <submittedName>
        <fullName evidence="2">EAL domain-containing protein</fullName>
    </submittedName>
</protein>
<gene>
    <name evidence="2" type="ORF">LNL84_15610</name>
</gene>
<dbReference type="InterPro" id="IPR035919">
    <property type="entry name" value="EAL_sf"/>
</dbReference>
<keyword evidence="3" id="KW-1185">Reference proteome</keyword>